<accession>A0A2T0LLX9</accession>
<gene>
    <name evidence="1" type="ORF">B0I33_113209</name>
</gene>
<dbReference type="AlphaFoldDB" id="A0A2T0LLX9"/>
<evidence type="ECO:0008006" key="3">
    <source>
        <dbReference type="Google" id="ProtNLM"/>
    </source>
</evidence>
<dbReference type="GO" id="GO:0031419">
    <property type="term" value="F:cobalamin binding"/>
    <property type="evidence" value="ECO:0007669"/>
    <property type="project" value="InterPro"/>
</dbReference>
<comment type="caution">
    <text evidence="1">The sequence shown here is derived from an EMBL/GenBank/DDBJ whole genome shotgun (WGS) entry which is preliminary data.</text>
</comment>
<dbReference type="Gene3D" id="3.40.50.280">
    <property type="entry name" value="Cobalamin-binding domain"/>
    <property type="match status" value="1"/>
</dbReference>
<name>A0A2T0LLX9_9PSEU</name>
<sequence>MARIVLVELGGPCAEAIAVARALRDAGAEVIHAGVLHTPAAVAATVEQEDPGLVGLVPAPGTGRALADAVAAAVPETRVAVLDAGDDVVDWVKDGAICATDPSSGGCR</sequence>
<protein>
    <recommendedName>
        <fullName evidence="3">Methylmalonyl-CoA mutase C-terminal domain/subunit</fullName>
    </recommendedName>
</protein>
<evidence type="ECO:0000313" key="1">
    <source>
        <dbReference type="EMBL" id="PRX44043.1"/>
    </source>
</evidence>
<dbReference type="GO" id="GO:0046872">
    <property type="term" value="F:metal ion binding"/>
    <property type="evidence" value="ECO:0007669"/>
    <property type="project" value="InterPro"/>
</dbReference>
<dbReference type="SUPFAM" id="SSF52242">
    <property type="entry name" value="Cobalamin (vitamin B12)-binding domain"/>
    <property type="match status" value="1"/>
</dbReference>
<evidence type="ECO:0000313" key="2">
    <source>
        <dbReference type="Proteomes" id="UP000238362"/>
    </source>
</evidence>
<dbReference type="EMBL" id="PVNH01000013">
    <property type="protein sequence ID" value="PRX44043.1"/>
    <property type="molecule type" value="Genomic_DNA"/>
</dbReference>
<dbReference type="InterPro" id="IPR036724">
    <property type="entry name" value="Cobalamin-bd_sf"/>
</dbReference>
<proteinExistence type="predicted"/>
<dbReference type="Proteomes" id="UP000238362">
    <property type="component" value="Unassembled WGS sequence"/>
</dbReference>
<reference evidence="1 2" key="1">
    <citation type="submission" date="2018-03" db="EMBL/GenBank/DDBJ databases">
        <title>Genomic Encyclopedia of Type Strains, Phase III (KMG-III): the genomes of soil and plant-associated and newly described type strains.</title>
        <authorList>
            <person name="Whitman W."/>
        </authorList>
    </citation>
    <scope>NUCLEOTIDE SEQUENCE [LARGE SCALE GENOMIC DNA]</scope>
    <source>
        <strain evidence="1 2">CGMCC 4.7125</strain>
    </source>
</reference>
<organism evidence="1 2">
    <name type="scientific">Prauserella shujinwangii</name>
    <dbReference type="NCBI Taxonomy" id="1453103"/>
    <lineage>
        <taxon>Bacteria</taxon>
        <taxon>Bacillati</taxon>
        <taxon>Actinomycetota</taxon>
        <taxon>Actinomycetes</taxon>
        <taxon>Pseudonocardiales</taxon>
        <taxon>Pseudonocardiaceae</taxon>
        <taxon>Prauserella</taxon>
    </lineage>
</organism>
<keyword evidence="2" id="KW-1185">Reference proteome</keyword>